<dbReference type="EMBL" id="JAEFBJ010000008">
    <property type="protein sequence ID" value="KAG7582273.1"/>
    <property type="molecule type" value="Genomic_DNA"/>
</dbReference>
<proteinExistence type="predicted"/>
<sequence length="372" mass="43641">MTMMSDLSEDLVEEILSRNPARSLKRLRSTCKQWNTLFNDHRFTKKHCDKAPKEFLVLMLKTYKVYSVSVKLCEIHNNIDPVMEVKGELGLLGYDNYTTFHCNGLLLCTTRAKPMEYGARLVVYNPCMGQTKWIELRIAYKASDKFALGYKKNCNCYKILRFPGSCHKPVFGEFEIYEFNSHSWRVLDDVIYDWDLAAQGRGVSYKGNTYWVASDKEELVDDFLLEFDFTKERFRRLRLPFKGDCQYNTVVPSTVREEKLAVLFQSEYEEKTEIWLTSKIDEHNDDVSWRKFFTVKCNYTFSFLMSFMVDEENKVAVCCDTYMGEDDNKANVYIIGEDMFRVELLEESAYQPISFDGEPFLFSYVSSLVQIL</sequence>
<evidence type="ECO:0000313" key="3">
    <source>
        <dbReference type="Proteomes" id="UP000694251"/>
    </source>
</evidence>
<dbReference type="InterPro" id="IPR001810">
    <property type="entry name" value="F-box_dom"/>
</dbReference>
<feature type="domain" description="F-box" evidence="1">
    <location>
        <begin position="1"/>
        <end position="47"/>
    </location>
</feature>
<gene>
    <name evidence="2" type="ORF">ISN44_As08g018820</name>
</gene>
<evidence type="ECO:0000259" key="1">
    <source>
        <dbReference type="PROSITE" id="PS50181"/>
    </source>
</evidence>
<reference evidence="2 3" key="1">
    <citation type="submission" date="2020-12" db="EMBL/GenBank/DDBJ databases">
        <title>Concerted genomic and epigenomic changes stabilize Arabidopsis allopolyploids.</title>
        <authorList>
            <person name="Chen Z."/>
        </authorList>
    </citation>
    <scope>NUCLEOTIDE SEQUENCE [LARGE SCALE GENOMIC DNA]</scope>
    <source>
        <strain evidence="2">As9502</strain>
        <tissue evidence="2">Leaf</tissue>
    </source>
</reference>
<evidence type="ECO:0000313" key="2">
    <source>
        <dbReference type="EMBL" id="KAG7582273.1"/>
    </source>
</evidence>
<organism evidence="2 3">
    <name type="scientific">Arabidopsis suecica</name>
    <name type="common">Swedish thale-cress</name>
    <name type="synonym">Cardaminopsis suecica</name>
    <dbReference type="NCBI Taxonomy" id="45249"/>
    <lineage>
        <taxon>Eukaryota</taxon>
        <taxon>Viridiplantae</taxon>
        <taxon>Streptophyta</taxon>
        <taxon>Embryophyta</taxon>
        <taxon>Tracheophyta</taxon>
        <taxon>Spermatophyta</taxon>
        <taxon>Magnoliopsida</taxon>
        <taxon>eudicotyledons</taxon>
        <taxon>Gunneridae</taxon>
        <taxon>Pentapetalae</taxon>
        <taxon>rosids</taxon>
        <taxon>malvids</taxon>
        <taxon>Brassicales</taxon>
        <taxon>Brassicaceae</taxon>
        <taxon>Camelineae</taxon>
        <taxon>Arabidopsis</taxon>
    </lineage>
</organism>
<dbReference type="InterPro" id="IPR017451">
    <property type="entry name" value="F-box-assoc_interact_dom"/>
</dbReference>
<dbReference type="SMART" id="SM00256">
    <property type="entry name" value="FBOX"/>
    <property type="match status" value="1"/>
</dbReference>
<dbReference type="Pfam" id="PF00646">
    <property type="entry name" value="F-box"/>
    <property type="match status" value="1"/>
</dbReference>
<dbReference type="InterPro" id="IPR050796">
    <property type="entry name" value="SCF_F-box_component"/>
</dbReference>
<dbReference type="Proteomes" id="UP000694251">
    <property type="component" value="Chromosome 8"/>
</dbReference>
<dbReference type="PANTHER" id="PTHR31672">
    <property type="entry name" value="BNACNNG10540D PROTEIN"/>
    <property type="match status" value="1"/>
</dbReference>
<keyword evidence="3" id="KW-1185">Reference proteome</keyword>
<dbReference type="AlphaFoldDB" id="A0A8T2B835"/>
<dbReference type="InterPro" id="IPR006527">
    <property type="entry name" value="F-box-assoc_dom_typ1"/>
</dbReference>
<dbReference type="OrthoDB" id="1924677at2759"/>
<name>A0A8T2B835_ARASU</name>
<protein>
    <submittedName>
        <fullName evidence="2">F-box-like domain superfamily</fullName>
    </submittedName>
</protein>
<dbReference type="CDD" id="cd22157">
    <property type="entry name" value="F-box_AtFBW1-like"/>
    <property type="match status" value="1"/>
</dbReference>
<comment type="caution">
    <text evidence="2">The sequence shown here is derived from an EMBL/GenBank/DDBJ whole genome shotgun (WGS) entry which is preliminary data.</text>
</comment>
<dbReference type="NCBIfam" id="TIGR01640">
    <property type="entry name" value="F_box_assoc_1"/>
    <property type="match status" value="1"/>
</dbReference>
<dbReference type="PANTHER" id="PTHR31672:SF13">
    <property type="entry name" value="F-BOX PROTEIN CPR30-LIKE"/>
    <property type="match status" value="1"/>
</dbReference>
<dbReference type="Pfam" id="PF07734">
    <property type="entry name" value="FBA_1"/>
    <property type="match status" value="1"/>
</dbReference>
<dbReference type="PROSITE" id="PS50181">
    <property type="entry name" value="FBOX"/>
    <property type="match status" value="1"/>
</dbReference>
<accession>A0A8T2B835</accession>